<name>A0A060YNC4_ONCMY</name>
<dbReference type="InterPro" id="IPR010003">
    <property type="entry name" value="HARP_dom"/>
</dbReference>
<protein>
    <recommendedName>
        <fullName evidence="2">HARP domain-containing protein</fullName>
    </recommendedName>
</protein>
<feature type="compositionally biased region" description="Polar residues" evidence="1">
    <location>
        <begin position="32"/>
        <end position="64"/>
    </location>
</feature>
<dbReference type="STRING" id="8022.A0A060YNC4"/>
<evidence type="ECO:0000313" key="4">
    <source>
        <dbReference type="Proteomes" id="UP000193380"/>
    </source>
</evidence>
<evidence type="ECO:0000313" key="3">
    <source>
        <dbReference type="EMBL" id="CDQ90959.1"/>
    </source>
</evidence>
<dbReference type="Proteomes" id="UP000193380">
    <property type="component" value="Unassembled WGS sequence"/>
</dbReference>
<proteinExistence type="predicted"/>
<feature type="domain" description="HARP" evidence="2">
    <location>
        <begin position="267"/>
        <end position="338"/>
    </location>
</feature>
<dbReference type="EMBL" id="FR911191">
    <property type="protein sequence ID" value="CDQ90959.1"/>
    <property type="molecule type" value="Genomic_DNA"/>
</dbReference>
<reference evidence="3" key="2">
    <citation type="submission" date="2014-03" db="EMBL/GenBank/DDBJ databases">
        <authorList>
            <person name="Genoscope - CEA"/>
        </authorList>
    </citation>
    <scope>NUCLEOTIDE SEQUENCE</scope>
</reference>
<feature type="compositionally biased region" description="Low complexity" evidence="1">
    <location>
        <begin position="242"/>
        <end position="256"/>
    </location>
</feature>
<accession>A0A060YNC4</accession>
<evidence type="ECO:0000256" key="1">
    <source>
        <dbReference type="SAM" id="MobiDB-lite"/>
    </source>
</evidence>
<organism evidence="3 4">
    <name type="scientific">Oncorhynchus mykiss</name>
    <name type="common">Rainbow trout</name>
    <name type="synonym">Salmo gairdneri</name>
    <dbReference type="NCBI Taxonomy" id="8022"/>
    <lineage>
        <taxon>Eukaryota</taxon>
        <taxon>Metazoa</taxon>
        <taxon>Chordata</taxon>
        <taxon>Craniata</taxon>
        <taxon>Vertebrata</taxon>
        <taxon>Euteleostomi</taxon>
        <taxon>Actinopterygii</taxon>
        <taxon>Neopterygii</taxon>
        <taxon>Teleostei</taxon>
        <taxon>Protacanthopterygii</taxon>
        <taxon>Salmoniformes</taxon>
        <taxon>Salmonidae</taxon>
        <taxon>Salmoninae</taxon>
        <taxon>Oncorhynchus</taxon>
    </lineage>
</organism>
<dbReference type="PROSITE" id="PS51467">
    <property type="entry name" value="HARP"/>
    <property type="match status" value="1"/>
</dbReference>
<feature type="compositionally biased region" description="Polar residues" evidence="1">
    <location>
        <begin position="101"/>
        <end position="110"/>
    </location>
</feature>
<dbReference type="AlphaFoldDB" id="A0A060YNC4"/>
<feature type="compositionally biased region" description="Basic and acidic residues" evidence="1">
    <location>
        <begin position="84"/>
        <end position="100"/>
    </location>
</feature>
<feature type="region of interest" description="Disordered" evidence="1">
    <location>
        <begin position="140"/>
        <end position="224"/>
    </location>
</feature>
<gene>
    <name evidence="3" type="ORF">GSONMT00001364001</name>
</gene>
<dbReference type="Pfam" id="PF07443">
    <property type="entry name" value="HARP"/>
    <property type="match status" value="2"/>
</dbReference>
<feature type="compositionally biased region" description="Low complexity" evidence="1">
    <location>
        <begin position="150"/>
        <end position="182"/>
    </location>
</feature>
<sequence length="409" mass="43158">MSSSLTAEQLQKIEENRRRALAIRAQRQAAQSNNQTPISGLNNPASAPQQCINTHSGPPSNSTPRPGLTHHPPNTVLQNYVPRGQDRRPDQLFSSPRDKSGQNSLFTNTATKQIKVIDPLPLPKGQHSLKGLDVSTGGSPSVFKALQPKTTGGPSSSFSGSSTGTGSSYGAKSSSSGQNVSSVFKPPQPNKAVLPGPYPTSTSATGSFSVSKPHPKTSSSGLSSHSGCAIGSFYKQGSKHGATSPSVQSAAPSSSTDVSNSLPGKSPAVTVRGKCVSHSEERFRVEVGYHAELIAVFKNIPSRNYDPATKMWNFSLEDYRQLMEESGSISCICLKPLVGGIDVAPASSRSRDTAALGALLKLCSGWQRPGATVQGHATLVSRSRFEVDVGYHVDVIAAFKQMPSKNYGK</sequence>
<feature type="region of interest" description="Disordered" evidence="1">
    <location>
        <begin position="239"/>
        <end position="273"/>
    </location>
</feature>
<feature type="region of interest" description="Disordered" evidence="1">
    <location>
        <begin position="23"/>
        <end position="110"/>
    </location>
</feature>
<evidence type="ECO:0000259" key="2">
    <source>
        <dbReference type="PROSITE" id="PS51467"/>
    </source>
</evidence>
<dbReference type="PaxDb" id="8022-A0A060YNC4"/>
<feature type="compositionally biased region" description="Polar residues" evidence="1">
    <location>
        <begin position="199"/>
        <end position="210"/>
    </location>
</feature>
<reference evidence="3" key="1">
    <citation type="journal article" date="2014" name="Nat. Commun.">
        <title>The rainbow trout genome provides novel insights into evolution after whole-genome duplication in vertebrates.</title>
        <authorList>
            <person name="Berthelot C."/>
            <person name="Brunet F."/>
            <person name="Chalopin D."/>
            <person name="Juanchich A."/>
            <person name="Bernard M."/>
            <person name="Noel B."/>
            <person name="Bento P."/>
            <person name="Da Silva C."/>
            <person name="Labadie K."/>
            <person name="Alberti A."/>
            <person name="Aury J.M."/>
            <person name="Louis A."/>
            <person name="Dehais P."/>
            <person name="Bardou P."/>
            <person name="Montfort J."/>
            <person name="Klopp C."/>
            <person name="Cabau C."/>
            <person name="Gaspin C."/>
            <person name="Thorgaard G.H."/>
            <person name="Boussaha M."/>
            <person name="Quillet E."/>
            <person name="Guyomard R."/>
            <person name="Galiana D."/>
            <person name="Bobe J."/>
            <person name="Volff J.N."/>
            <person name="Genet C."/>
            <person name="Wincker P."/>
            <person name="Jaillon O."/>
            <person name="Roest Crollius H."/>
            <person name="Guiguen Y."/>
        </authorList>
    </citation>
    <scope>NUCLEOTIDE SEQUENCE [LARGE SCALE GENOMIC DNA]</scope>
</reference>